<organism evidence="6 7">
    <name type="scientific">Phaeospirillum tilakii</name>
    <dbReference type="NCBI Taxonomy" id="741673"/>
    <lineage>
        <taxon>Bacteria</taxon>
        <taxon>Pseudomonadati</taxon>
        <taxon>Pseudomonadota</taxon>
        <taxon>Alphaproteobacteria</taxon>
        <taxon>Rhodospirillales</taxon>
        <taxon>Rhodospirillaceae</taxon>
        <taxon>Phaeospirillum</taxon>
    </lineage>
</organism>
<dbReference type="NCBIfam" id="TIGR00229">
    <property type="entry name" value="sensory_box"/>
    <property type="match status" value="1"/>
</dbReference>
<evidence type="ECO:0000259" key="4">
    <source>
        <dbReference type="PROSITE" id="PS50113"/>
    </source>
</evidence>
<name>A0ABW5C4K9_9PROT</name>
<accession>A0ABW5C4K9</accession>
<dbReference type="InterPro" id="IPR029787">
    <property type="entry name" value="Nucleotide_cyclase"/>
</dbReference>
<dbReference type="SUPFAM" id="SSF55785">
    <property type="entry name" value="PYP-like sensor domain (PAS domain)"/>
    <property type="match status" value="1"/>
</dbReference>
<feature type="transmembrane region" description="Helical" evidence="3">
    <location>
        <begin position="92"/>
        <end position="112"/>
    </location>
</feature>
<comment type="catalytic activity">
    <reaction evidence="2">
        <text>2 GTP = 3',3'-c-di-GMP + 2 diphosphate</text>
        <dbReference type="Rhea" id="RHEA:24898"/>
        <dbReference type="ChEBI" id="CHEBI:33019"/>
        <dbReference type="ChEBI" id="CHEBI:37565"/>
        <dbReference type="ChEBI" id="CHEBI:58805"/>
        <dbReference type="EC" id="2.7.7.65"/>
    </reaction>
</comment>
<dbReference type="InterPro" id="IPR000014">
    <property type="entry name" value="PAS"/>
</dbReference>
<evidence type="ECO:0000256" key="2">
    <source>
        <dbReference type="ARBA" id="ARBA00034247"/>
    </source>
</evidence>
<feature type="transmembrane region" description="Helical" evidence="3">
    <location>
        <begin position="65"/>
        <end position="86"/>
    </location>
</feature>
<dbReference type="Gene3D" id="3.30.450.20">
    <property type="entry name" value="PAS domain"/>
    <property type="match status" value="1"/>
</dbReference>
<evidence type="ECO:0000313" key="6">
    <source>
        <dbReference type="EMBL" id="MFD2232275.1"/>
    </source>
</evidence>
<feature type="domain" description="GGDEF" evidence="5">
    <location>
        <begin position="289"/>
        <end position="420"/>
    </location>
</feature>
<evidence type="ECO:0000256" key="3">
    <source>
        <dbReference type="SAM" id="Phobius"/>
    </source>
</evidence>
<sequence length="428" mass="45787">MLASLLCWLLARRGTTLAGQHRLALLWAALTIPACAVLVTPHSEPALLILFVLPLIYYLLLPLRFAWAVGCGAACSLATLAGYVAVTPPSQADLGVALGVVTVNVVLALALVGANRAHRQEWAALASERAARQELAEHREMLNQLLLAVPAPLLILALPEGSLIRANRAAFDYFGPAAGGSGTVEGALARRDLTRLAALLRRHGHVTGFETHLALADGQRRDVLLDVTVAPLGQRRAALAVVVDITERKRMERTLQRLALTDPLTGLANRTRFFAAAAAEIRRSRRYGHPLAVVMIDIDFFKRINDGFGHDAGDRALRGFAGLCRALVRDQDLAARIGGEEFALLLPETAPPDALALAERLRAATEAGQGLDGLPPMTVSLGLSSLRPGETAIDPALSRADQALYQAKRGGRNRVVCADPPRPERSQA</sequence>
<dbReference type="Gene3D" id="3.30.70.270">
    <property type="match status" value="1"/>
</dbReference>
<dbReference type="RefSeq" id="WP_377313447.1">
    <property type="nucleotide sequence ID" value="NZ_JBHUIY010000001.1"/>
</dbReference>
<comment type="caution">
    <text evidence="6">The sequence shown here is derived from an EMBL/GenBank/DDBJ whole genome shotgun (WGS) entry which is preliminary data.</text>
</comment>
<dbReference type="NCBIfam" id="TIGR00254">
    <property type="entry name" value="GGDEF"/>
    <property type="match status" value="1"/>
</dbReference>
<dbReference type="SUPFAM" id="SSF55073">
    <property type="entry name" value="Nucleotide cyclase"/>
    <property type="match status" value="1"/>
</dbReference>
<dbReference type="Pfam" id="PF00990">
    <property type="entry name" value="GGDEF"/>
    <property type="match status" value="1"/>
</dbReference>
<feature type="domain" description="PAC" evidence="4">
    <location>
        <begin position="207"/>
        <end position="257"/>
    </location>
</feature>
<keyword evidence="7" id="KW-1185">Reference proteome</keyword>
<dbReference type="InterPro" id="IPR000700">
    <property type="entry name" value="PAS-assoc_C"/>
</dbReference>
<dbReference type="InterPro" id="IPR035965">
    <property type="entry name" value="PAS-like_dom_sf"/>
</dbReference>
<keyword evidence="3" id="KW-1133">Transmembrane helix</keyword>
<evidence type="ECO:0000313" key="7">
    <source>
        <dbReference type="Proteomes" id="UP001597296"/>
    </source>
</evidence>
<dbReference type="InterPro" id="IPR050469">
    <property type="entry name" value="Diguanylate_Cyclase"/>
</dbReference>
<feature type="transmembrane region" description="Helical" evidence="3">
    <location>
        <begin position="141"/>
        <end position="158"/>
    </location>
</feature>
<feature type="transmembrane region" description="Helical" evidence="3">
    <location>
        <begin position="42"/>
        <end position="60"/>
    </location>
</feature>
<dbReference type="InterPro" id="IPR043128">
    <property type="entry name" value="Rev_trsase/Diguanyl_cyclase"/>
</dbReference>
<dbReference type="EMBL" id="JBHUIY010000001">
    <property type="protein sequence ID" value="MFD2232275.1"/>
    <property type="molecule type" value="Genomic_DNA"/>
</dbReference>
<evidence type="ECO:0000256" key="1">
    <source>
        <dbReference type="ARBA" id="ARBA00012528"/>
    </source>
</evidence>
<dbReference type="Proteomes" id="UP001597296">
    <property type="component" value="Unassembled WGS sequence"/>
</dbReference>
<keyword evidence="3" id="KW-0472">Membrane</keyword>
<dbReference type="PANTHER" id="PTHR45138:SF9">
    <property type="entry name" value="DIGUANYLATE CYCLASE DGCM-RELATED"/>
    <property type="match status" value="1"/>
</dbReference>
<reference evidence="7" key="1">
    <citation type="journal article" date="2019" name="Int. J. Syst. Evol. Microbiol.">
        <title>The Global Catalogue of Microorganisms (GCM) 10K type strain sequencing project: providing services to taxonomists for standard genome sequencing and annotation.</title>
        <authorList>
            <consortium name="The Broad Institute Genomics Platform"/>
            <consortium name="The Broad Institute Genome Sequencing Center for Infectious Disease"/>
            <person name="Wu L."/>
            <person name="Ma J."/>
        </authorList>
    </citation>
    <scope>NUCLEOTIDE SEQUENCE [LARGE SCALE GENOMIC DNA]</scope>
    <source>
        <strain evidence="7">KCTC 15012</strain>
    </source>
</reference>
<dbReference type="PANTHER" id="PTHR45138">
    <property type="entry name" value="REGULATORY COMPONENTS OF SENSORY TRANSDUCTION SYSTEM"/>
    <property type="match status" value="1"/>
</dbReference>
<dbReference type="EC" id="2.7.7.65" evidence="1"/>
<dbReference type="PROSITE" id="PS50113">
    <property type="entry name" value="PAC"/>
    <property type="match status" value="1"/>
</dbReference>
<dbReference type="PROSITE" id="PS50887">
    <property type="entry name" value="GGDEF"/>
    <property type="match status" value="1"/>
</dbReference>
<keyword evidence="3" id="KW-0812">Transmembrane</keyword>
<proteinExistence type="predicted"/>
<gene>
    <name evidence="6" type="ORF">ACFSNB_00505</name>
</gene>
<dbReference type="CDD" id="cd01949">
    <property type="entry name" value="GGDEF"/>
    <property type="match status" value="1"/>
</dbReference>
<evidence type="ECO:0000259" key="5">
    <source>
        <dbReference type="PROSITE" id="PS50887"/>
    </source>
</evidence>
<protein>
    <recommendedName>
        <fullName evidence="1">diguanylate cyclase</fullName>
        <ecNumber evidence="1">2.7.7.65</ecNumber>
    </recommendedName>
</protein>
<dbReference type="SMART" id="SM00267">
    <property type="entry name" value="GGDEF"/>
    <property type="match status" value="1"/>
</dbReference>
<dbReference type="InterPro" id="IPR000160">
    <property type="entry name" value="GGDEF_dom"/>
</dbReference>